<accession>A0ABT7AN34</accession>
<sequence>SDDKVERAKEALLSGEMSPTAILRGILRTNIPESHEAGKQKLALIKKELESQGYTVPEYKRKCKPSFLGENHPWRESEKARRAEIETRMAEIKEMDRAPDHELVPIVRQSQLEKDNQFVNRGL</sequence>
<name>A0ABT7AN34_9CYAN</name>
<dbReference type="Proteomes" id="UP001235303">
    <property type="component" value="Unassembled WGS sequence"/>
</dbReference>
<reference evidence="1 2" key="1">
    <citation type="submission" date="2023-01" db="EMBL/GenBank/DDBJ databases">
        <title>Novel diversity within Roseofilum (Cyanobacteria; Desertifilaceae) from marine benthic mats with descriptions of four novel species.</title>
        <authorList>
            <person name="Wang Y."/>
            <person name="Berthold D.E."/>
            <person name="Hu J."/>
            <person name="Lefler F.W."/>
            <person name="Laughinghouse H.D. IV."/>
        </authorList>
    </citation>
    <scope>NUCLEOTIDE SEQUENCE [LARGE SCALE GENOMIC DNA]</scope>
    <source>
        <strain evidence="1 2">BLCC-M154</strain>
    </source>
</reference>
<feature type="non-terminal residue" evidence="1">
    <location>
        <position position="1"/>
    </location>
</feature>
<protein>
    <submittedName>
        <fullName evidence="1">Uncharacterized protein</fullName>
    </submittedName>
</protein>
<dbReference type="RefSeq" id="WP_283752076.1">
    <property type="nucleotide sequence ID" value="NZ_JAQOSP010000014.1"/>
</dbReference>
<gene>
    <name evidence="1" type="ORF">PMG71_02605</name>
</gene>
<proteinExistence type="predicted"/>
<evidence type="ECO:0000313" key="2">
    <source>
        <dbReference type="Proteomes" id="UP001235303"/>
    </source>
</evidence>
<comment type="caution">
    <text evidence="1">The sequence shown here is derived from an EMBL/GenBank/DDBJ whole genome shotgun (WGS) entry which is preliminary data.</text>
</comment>
<evidence type="ECO:0000313" key="1">
    <source>
        <dbReference type="EMBL" id="MDJ1168312.1"/>
    </source>
</evidence>
<keyword evidence="2" id="KW-1185">Reference proteome</keyword>
<organism evidence="1 2">
    <name type="scientific">Roseofilum acuticapitatum BLCC-M154</name>
    <dbReference type="NCBI Taxonomy" id="3022444"/>
    <lineage>
        <taxon>Bacteria</taxon>
        <taxon>Bacillati</taxon>
        <taxon>Cyanobacteriota</taxon>
        <taxon>Cyanophyceae</taxon>
        <taxon>Desertifilales</taxon>
        <taxon>Desertifilaceae</taxon>
        <taxon>Roseofilum</taxon>
        <taxon>Roseofilum acuticapitatum</taxon>
    </lineage>
</organism>
<dbReference type="EMBL" id="JAQOSP010000014">
    <property type="protein sequence ID" value="MDJ1168312.1"/>
    <property type="molecule type" value="Genomic_DNA"/>
</dbReference>